<reference evidence="2 3" key="1">
    <citation type="journal article" date="2016" name="Mol. Biol. Evol.">
        <title>Comparative Genomics of Early-Diverging Mushroom-Forming Fungi Provides Insights into the Origins of Lignocellulose Decay Capabilities.</title>
        <authorList>
            <person name="Nagy L.G."/>
            <person name="Riley R."/>
            <person name="Tritt A."/>
            <person name="Adam C."/>
            <person name="Daum C."/>
            <person name="Floudas D."/>
            <person name="Sun H."/>
            <person name="Yadav J.S."/>
            <person name="Pangilinan J."/>
            <person name="Larsson K.H."/>
            <person name="Matsuura K."/>
            <person name="Barry K."/>
            <person name="Labutti K."/>
            <person name="Kuo R."/>
            <person name="Ohm R.A."/>
            <person name="Bhattacharya S.S."/>
            <person name="Shirouzu T."/>
            <person name="Yoshinaga Y."/>
            <person name="Martin F.M."/>
            <person name="Grigoriev I.V."/>
            <person name="Hibbett D.S."/>
        </authorList>
    </citation>
    <scope>NUCLEOTIDE SEQUENCE [LARGE SCALE GENOMIC DNA]</scope>
    <source>
        <strain evidence="2 3">HHB10207 ss-3</strain>
    </source>
</reference>
<keyword evidence="3" id="KW-1185">Reference proteome</keyword>
<name>A0A165WZY5_9AGAM</name>
<dbReference type="InterPro" id="IPR000719">
    <property type="entry name" value="Prot_kinase_dom"/>
</dbReference>
<dbReference type="SUPFAM" id="SSF56112">
    <property type="entry name" value="Protein kinase-like (PK-like)"/>
    <property type="match status" value="1"/>
</dbReference>
<dbReference type="SMART" id="SM00220">
    <property type="entry name" value="S_TKc"/>
    <property type="match status" value="1"/>
</dbReference>
<dbReference type="GO" id="GO:0005524">
    <property type="term" value="F:ATP binding"/>
    <property type="evidence" value="ECO:0007669"/>
    <property type="project" value="InterPro"/>
</dbReference>
<dbReference type="PANTHER" id="PTHR44329:SF261">
    <property type="entry name" value="ZINC FINGER CONTAINING PROTEIN KINASE-RELATED"/>
    <property type="match status" value="1"/>
</dbReference>
<keyword evidence="2" id="KW-0418">Kinase</keyword>
<protein>
    <submittedName>
        <fullName evidence="2">Kinase-like protein</fullName>
    </submittedName>
</protein>
<gene>
    <name evidence="2" type="ORF">SISSUDRAFT_675536</name>
</gene>
<proteinExistence type="predicted"/>
<dbReference type="STRING" id="1314776.A0A165WZY5"/>
<dbReference type="InterPro" id="IPR011009">
    <property type="entry name" value="Kinase-like_dom_sf"/>
</dbReference>
<accession>A0A165WZY5</accession>
<dbReference type="PROSITE" id="PS00108">
    <property type="entry name" value="PROTEIN_KINASE_ST"/>
    <property type="match status" value="1"/>
</dbReference>
<dbReference type="PROSITE" id="PS50011">
    <property type="entry name" value="PROTEIN_KINASE_DOM"/>
    <property type="match status" value="1"/>
</dbReference>
<keyword evidence="2" id="KW-0808">Transferase</keyword>
<evidence type="ECO:0000313" key="3">
    <source>
        <dbReference type="Proteomes" id="UP000076798"/>
    </source>
</evidence>
<dbReference type="Proteomes" id="UP000076798">
    <property type="component" value="Unassembled WGS sequence"/>
</dbReference>
<feature type="domain" description="Protein kinase" evidence="1">
    <location>
        <begin position="58"/>
        <end position="252"/>
    </location>
</feature>
<organism evidence="2 3">
    <name type="scientific">Sistotremastrum suecicum HHB10207 ss-3</name>
    <dbReference type="NCBI Taxonomy" id="1314776"/>
    <lineage>
        <taxon>Eukaryota</taxon>
        <taxon>Fungi</taxon>
        <taxon>Dikarya</taxon>
        <taxon>Basidiomycota</taxon>
        <taxon>Agaricomycotina</taxon>
        <taxon>Agaricomycetes</taxon>
        <taxon>Sistotremastrales</taxon>
        <taxon>Sistotremastraceae</taxon>
        <taxon>Sistotremastrum</taxon>
    </lineage>
</organism>
<sequence>MPRPTSSPISLSWTLPSDMFSESTTGILPHPASFFDPEVEDPVNERWLDLTDQIVYAPPPLHPIKTGGQADIYLAELDGVDVAVKVVRHVEVDERRRLSLMRKVCHELTLWSSLDHINILPFKGACFFPGSDPTSEESVFSMVSPWMAHGTIKDYLEKYPSEDRLPLITGVTEGLAYLHAKGIVHGDLKAANIFITDDGRPVLADFGLSRLDEIDRVFTDSRSTSSTNPRGTQRYMAPEFFSREPQRASFAK</sequence>
<dbReference type="EMBL" id="KV428488">
    <property type="protein sequence ID" value="KZT31696.1"/>
    <property type="molecule type" value="Genomic_DNA"/>
</dbReference>
<dbReference type="InterPro" id="IPR051681">
    <property type="entry name" value="Ser/Thr_Kinases-Pseudokinases"/>
</dbReference>
<dbReference type="InterPro" id="IPR008271">
    <property type="entry name" value="Ser/Thr_kinase_AS"/>
</dbReference>
<dbReference type="Gene3D" id="1.10.510.10">
    <property type="entry name" value="Transferase(Phosphotransferase) domain 1"/>
    <property type="match status" value="1"/>
</dbReference>
<evidence type="ECO:0000259" key="1">
    <source>
        <dbReference type="PROSITE" id="PS50011"/>
    </source>
</evidence>
<dbReference type="AlphaFoldDB" id="A0A165WZY5"/>
<dbReference type="GO" id="GO:0004674">
    <property type="term" value="F:protein serine/threonine kinase activity"/>
    <property type="evidence" value="ECO:0007669"/>
    <property type="project" value="TreeGrafter"/>
</dbReference>
<dbReference type="OrthoDB" id="4062651at2759"/>
<evidence type="ECO:0000313" key="2">
    <source>
        <dbReference type="EMBL" id="KZT31696.1"/>
    </source>
</evidence>
<dbReference type="Pfam" id="PF00069">
    <property type="entry name" value="Pkinase"/>
    <property type="match status" value="1"/>
</dbReference>
<dbReference type="PANTHER" id="PTHR44329">
    <property type="entry name" value="SERINE/THREONINE-PROTEIN KINASE TNNI3K-RELATED"/>
    <property type="match status" value="1"/>
</dbReference>